<dbReference type="AlphaFoldDB" id="A0ABD3HAF6"/>
<dbReference type="EMBL" id="JBJQOH010000004">
    <property type="protein sequence ID" value="KAL3687355.1"/>
    <property type="molecule type" value="Genomic_DNA"/>
</dbReference>
<proteinExistence type="predicted"/>
<organism evidence="2 3">
    <name type="scientific">Riccia sorocarpa</name>
    <dbReference type="NCBI Taxonomy" id="122646"/>
    <lineage>
        <taxon>Eukaryota</taxon>
        <taxon>Viridiplantae</taxon>
        <taxon>Streptophyta</taxon>
        <taxon>Embryophyta</taxon>
        <taxon>Marchantiophyta</taxon>
        <taxon>Marchantiopsida</taxon>
        <taxon>Marchantiidae</taxon>
        <taxon>Marchantiales</taxon>
        <taxon>Ricciaceae</taxon>
        <taxon>Riccia</taxon>
    </lineage>
</organism>
<evidence type="ECO:0000313" key="2">
    <source>
        <dbReference type="EMBL" id="KAL3687355.1"/>
    </source>
</evidence>
<evidence type="ECO:0000256" key="1">
    <source>
        <dbReference type="SAM" id="MobiDB-lite"/>
    </source>
</evidence>
<feature type="region of interest" description="Disordered" evidence="1">
    <location>
        <begin position="28"/>
        <end position="120"/>
    </location>
</feature>
<dbReference type="Proteomes" id="UP001633002">
    <property type="component" value="Unassembled WGS sequence"/>
</dbReference>
<protein>
    <submittedName>
        <fullName evidence="2">Uncharacterized protein</fullName>
    </submittedName>
</protein>
<comment type="caution">
    <text evidence="2">The sequence shown here is derived from an EMBL/GenBank/DDBJ whole genome shotgun (WGS) entry which is preliminary data.</text>
</comment>
<keyword evidence="3" id="KW-1185">Reference proteome</keyword>
<reference evidence="2 3" key="1">
    <citation type="submission" date="2024-09" db="EMBL/GenBank/DDBJ databases">
        <title>Chromosome-scale assembly of Riccia sorocarpa.</title>
        <authorList>
            <person name="Paukszto L."/>
        </authorList>
    </citation>
    <scope>NUCLEOTIDE SEQUENCE [LARGE SCALE GENOMIC DNA]</scope>
    <source>
        <strain evidence="2">LP-2024</strain>
        <tissue evidence="2">Aerial parts of the thallus</tissue>
    </source>
</reference>
<sequence length="189" mass="20929">MIGDPNTVLMETELPERLPEDVHIILEQTTPVKKKSWADMVEDEEMQAGESRKGRFEKDVNHTPDRGNVPKQRVYGKQEDQTETSSSKHSSGENSQQSREQKWTSGNKLERMGIGGQSSGYTSVARTLEVKVGGTQLGKTLDSIMPGATIIVDENREGIGDAVLLLDKRLQVVDKGVDQWKRSSSMGSD</sequence>
<feature type="compositionally biased region" description="Basic and acidic residues" evidence="1">
    <location>
        <begin position="50"/>
        <end position="65"/>
    </location>
</feature>
<evidence type="ECO:0000313" key="3">
    <source>
        <dbReference type="Proteomes" id="UP001633002"/>
    </source>
</evidence>
<gene>
    <name evidence="2" type="ORF">R1sor_013664</name>
</gene>
<name>A0ABD3HAF6_9MARC</name>
<accession>A0ABD3HAF6</accession>
<feature type="compositionally biased region" description="Polar residues" evidence="1">
    <location>
        <begin position="83"/>
        <end position="107"/>
    </location>
</feature>